<keyword evidence="13" id="KW-1185">Reference proteome</keyword>
<reference evidence="12 13" key="1">
    <citation type="journal article" date="2020" name="Cell">
        <title>Large-Scale Comparative Analyses of Tick Genomes Elucidate Their Genetic Diversity and Vector Capacities.</title>
        <authorList>
            <consortium name="Tick Genome and Microbiome Consortium (TIGMIC)"/>
            <person name="Jia N."/>
            <person name="Wang J."/>
            <person name="Shi W."/>
            <person name="Du L."/>
            <person name="Sun Y."/>
            <person name="Zhan W."/>
            <person name="Jiang J.F."/>
            <person name="Wang Q."/>
            <person name="Zhang B."/>
            <person name="Ji P."/>
            <person name="Bell-Sakyi L."/>
            <person name="Cui X.M."/>
            <person name="Yuan T.T."/>
            <person name="Jiang B.G."/>
            <person name="Yang W.F."/>
            <person name="Lam T.T."/>
            <person name="Chang Q.C."/>
            <person name="Ding S.J."/>
            <person name="Wang X.J."/>
            <person name="Zhu J.G."/>
            <person name="Ruan X.D."/>
            <person name="Zhao L."/>
            <person name="Wei J.T."/>
            <person name="Ye R.Z."/>
            <person name="Que T.C."/>
            <person name="Du C.H."/>
            <person name="Zhou Y.H."/>
            <person name="Cheng J.X."/>
            <person name="Dai P.F."/>
            <person name="Guo W.B."/>
            <person name="Han X.H."/>
            <person name="Huang E.J."/>
            <person name="Li L.F."/>
            <person name="Wei W."/>
            <person name="Gao Y.C."/>
            <person name="Liu J.Z."/>
            <person name="Shao H.Z."/>
            <person name="Wang X."/>
            <person name="Wang C.C."/>
            <person name="Yang T.C."/>
            <person name="Huo Q.B."/>
            <person name="Li W."/>
            <person name="Chen H.Y."/>
            <person name="Chen S.E."/>
            <person name="Zhou L.G."/>
            <person name="Ni X.B."/>
            <person name="Tian J.H."/>
            <person name="Sheng Y."/>
            <person name="Liu T."/>
            <person name="Pan Y.S."/>
            <person name="Xia L.Y."/>
            <person name="Li J."/>
            <person name="Zhao F."/>
            <person name="Cao W.C."/>
        </authorList>
    </citation>
    <scope>NUCLEOTIDE SEQUENCE [LARGE SCALE GENOMIC DNA]</scope>
    <source>
        <strain evidence="12">HaeL-2018</strain>
    </source>
</reference>
<evidence type="ECO:0000256" key="2">
    <source>
        <dbReference type="ARBA" id="ARBA00012202"/>
    </source>
</evidence>
<protein>
    <recommendedName>
        <fullName evidence="2">guanylate cyclase</fullName>
        <ecNumber evidence="2">4.6.1.2</ecNumber>
    </recommendedName>
</protein>
<dbReference type="EMBL" id="JABSTR010000001">
    <property type="protein sequence ID" value="KAH9361202.1"/>
    <property type="molecule type" value="Genomic_DNA"/>
</dbReference>
<gene>
    <name evidence="12" type="ORF">HPB48_001560</name>
</gene>
<evidence type="ECO:0000256" key="7">
    <source>
        <dbReference type="SAM" id="MobiDB-lite"/>
    </source>
</evidence>
<dbReference type="Gene3D" id="3.90.1520.10">
    <property type="entry name" value="H-NOX domain"/>
    <property type="match status" value="1"/>
</dbReference>
<dbReference type="PANTHER" id="PTHR23080">
    <property type="entry name" value="THAP DOMAIN PROTEIN"/>
    <property type="match status" value="1"/>
</dbReference>
<feature type="domain" description="DDE Tnp4" evidence="10">
    <location>
        <begin position="647"/>
        <end position="815"/>
    </location>
</feature>
<dbReference type="VEuPathDB" id="VectorBase:HLOH_040298"/>
<dbReference type="Pfam" id="PF13359">
    <property type="entry name" value="DDE_Tnp_4"/>
    <property type="match status" value="1"/>
</dbReference>
<evidence type="ECO:0000256" key="4">
    <source>
        <dbReference type="ARBA" id="ARBA00022741"/>
    </source>
</evidence>
<keyword evidence="5" id="KW-0141">cGMP biosynthesis</keyword>
<keyword evidence="3" id="KW-0479">Metal-binding</keyword>
<dbReference type="Pfam" id="PF13613">
    <property type="entry name" value="HTH_Tnp_4"/>
    <property type="match status" value="1"/>
</dbReference>
<dbReference type="InterPro" id="IPR042463">
    <property type="entry name" value="HNOB_dom_associated_sf"/>
</dbReference>
<dbReference type="SUPFAM" id="SSF57716">
    <property type="entry name" value="Glucocorticoid receptor-like (DNA-binding domain)"/>
    <property type="match status" value="1"/>
</dbReference>
<dbReference type="OrthoDB" id="1890790at2759"/>
<sequence>MYGMLLESVQHYVRLEFGEPLWEAALAELGLRHFSTHLVYPDAAMTQLADACAKRVPGWTRDSFLFFFGRCFVRFFSHYGYDQLIRASGRHLRDFLAGIDNLHHQIRFSYPRMRSPSLQLLREHRDGALLMYRSCRRGLHFYLVGQLVQVADTFYGMRLQVRVLSQRSTSDGAQALLRLNFDNGAFTLSEQRRLRAQERTSLPDLSWTSLLRLFPFGMLVDRDLRLLWLGHRLRTMFGQGQAACPGRPVRELMRLHRPALALTWENLLDIQKMVVELECIFPEQSPTRQLLLKGEMRHLQESDVILFLGVPLEQGVGMFSLPKVITRHCERTLQLSEKRRRVWLARINRNDLKNLDNIRVCGRHFVTGKPSNLMDDNNPDWAPSQHLGYGRDQGVLKKTERYERVKRRSRKSVTGTANVTTDFADASTSEDSDASGGPRSTDPAPLPSASLDERPSKDAEVQTELTGAELQAIQAENEKLTCQLHALEQRKHHLEAVSEALDTDNRRLAGEVRILMAKKDDLEVTEASLQQDDAKVFFYTGVANFALLFAIFQLVEVAVRHTPQHSLAKFQEFLVFLMKLKWNFPLQDLAYRFGISHSTVSRILERWLHGAFWRLQSQIVWPARRELQRTMPQEFVDSFGTKVAVIIDCFEIKIERPSSLLPRSETWSQYKGSNTAKFLIGISPQGSITFISEGWGGRTSDKHITEQCGLLDKLAHGDVVLADRGFDIADSVGLYCATLHIPAFTKGKNQLSALEVAKTRKLASVRIHVERVIGLVRNKFIIMKAVQPVDFVTVKSGDKYTTLDKIVTVCCALANLCPSVVPANMCPSVVPANETNDPER</sequence>
<dbReference type="InterPro" id="IPR027806">
    <property type="entry name" value="HARBI1_dom"/>
</dbReference>
<comment type="cofactor">
    <cofactor evidence="1">
        <name>a divalent metal cation</name>
        <dbReference type="ChEBI" id="CHEBI:60240"/>
    </cofactor>
</comment>
<dbReference type="Pfam" id="PF07701">
    <property type="entry name" value="HNOBA"/>
    <property type="match status" value="1"/>
</dbReference>
<evidence type="ECO:0000256" key="6">
    <source>
        <dbReference type="SAM" id="Coils"/>
    </source>
</evidence>
<dbReference type="AlphaFoldDB" id="A0A9J6FE00"/>
<keyword evidence="6" id="KW-0175">Coiled coil</keyword>
<evidence type="ECO:0000259" key="11">
    <source>
        <dbReference type="Pfam" id="PF13613"/>
    </source>
</evidence>
<feature type="coiled-coil region" evidence="6">
    <location>
        <begin position="470"/>
        <end position="497"/>
    </location>
</feature>
<evidence type="ECO:0000259" key="9">
    <source>
        <dbReference type="Pfam" id="PF07701"/>
    </source>
</evidence>
<evidence type="ECO:0000313" key="13">
    <source>
        <dbReference type="Proteomes" id="UP000821853"/>
    </source>
</evidence>
<dbReference type="InterPro" id="IPR011644">
    <property type="entry name" value="Heme_NO-bd"/>
</dbReference>
<evidence type="ECO:0000313" key="12">
    <source>
        <dbReference type="EMBL" id="KAH9361202.1"/>
    </source>
</evidence>
<comment type="caution">
    <text evidence="12">The sequence shown here is derived from an EMBL/GenBank/DDBJ whole genome shotgun (WGS) entry which is preliminary data.</text>
</comment>
<dbReference type="GO" id="GO:0004383">
    <property type="term" value="F:guanylate cyclase activity"/>
    <property type="evidence" value="ECO:0007669"/>
    <property type="project" value="UniProtKB-EC"/>
</dbReference>
<feature type="compositionally biased region" description="Basic and acidic residues" evidence="7">
    <location>
        <begin position="394"/>
        <end position="403"/>
    </location>
</feature>
<dbReference type="InterPro" id="IPR024096">
    <property type="entry name" value="NO_sig/Golgi_transp_ligand-bd"/>
</dbReference>
<proteinExistence type="predicted"/>
<dbReference type="InterPro" id="IPR038158">
    <property type="entry name" value="H-NOX_domain_sf"/>
</dbReference>
<feature type="compositionally biased region" description="Basic and acidic residues" evidence="7">
    <location>
        <begin position="451"/>
        <end position="460"/>
    </location>
</feature>
<dbReference type="EC" id="4.6.1.2" evidence="2"/>
<evidence type="ECO:0000256" key="3">
    <source>
        <dbReference type="ARBA" id="ARBA00022723"/>
    </source>
</evidence>
<dbReference type="InterPro" id="IPR027805">
    <property type="entry name" value="Transposase_HTH_dom"/>
</dbReference>
<dbReference type="Gene3D" id="3.30.450.260">
    <property type="entry name" value="Haem NO binding associated domain"/>
    <property type="match status" value="1"/>
</dbReference>
<dbReference type="InterPro" id="IPR011645">
    <property type="entry name" value="HNOB_dom_associated"/>
</dbReference>
<name>A0A9J6FE00_HAELO</name>
<feature type="domain" description="Heme NO-binding" evidence="8">
    <location>
        <begin position="2"/>
        <end position="162"/>
    </location>
</feature>
<organism evidence="12 13">
    <name type="scientific">Haemaphysalis longicornis</name>
    <name type="common">Bush tick</name>
    <dbReference type="NCBI Taxonomy" id="44386"/>
    <lineage>
        <taxon>Eukaryota</taxon>
        <taxon>Metazoa</taxon>
        <taxon>Ecdysozoa</taxon>
        <taxon>Arthropoda</taxon>
        <taxon>Chelicerata</taxon>
        <taxon>Arachnida</taxon>
        <taxon>Acari</taxon>
        <taxon>Parasitiformes</taxon>
        <taxon>Ixodida</taxon>
        <taxon>Ixodoidea</taxon>
        <taxon>Ixodidae</taxon>
        <taxon>Haemaphysalinae</taxon>
        <taxon>Haemaphysalis</taxon>
    </lineage>
</organism>
<keyword evidence="4" id="KW-0547">Nucleotide-binding</keyword>
<feature type="region of interest" description="Disordered" evidence="7">
    <location>
        <begin position="371"/>
        <end position="462"/>
    </location>
</feature>
<accession>A0A9J6FE00</accession>
<dbReference type="SUPFAM" id="SSF111126">
    <property type="entry name" value="Ligand-binding domain in the NO signalling and Golgi transport"/>
    <property type="match status" value="1"/>
</dbReference>
<dbReference type="Pfam" id="PF07700">
    <property type="entry name" value="HNOB"/>
    <property type="match status" value="1"/>
</dbReference>
<evidence type="ECO:0000259" key="8">
    <source>
        <dbReference type="Pfam" id="PF07700"/>
    </source>
</evidence>
<dbReference type="GO" id="GO:0046872">
    <property type="term" value="F:metal ion binding"/>
    <property type="evidence" value="ECO:0007669"/>
    <property type="project" value="UniProtKB-KW"/>
</dbReference>
<feature type="domain" description="Transposase Helix-turn-helix" evidence="11">
    <location>
        <begin position="565"/>
        <end position="609"/>
    </location>
</feature>
<evidence type="ECO:0000256" key="1">
    <source>
        <dbReference type="ARBA" id="ARBA00001968"/>
    </source>
</evidence>
<dbReference type="GO" id="GO:0020037">
    <property type="term" value="F:heme binding"/>
    <property type="evidence" value="ECO:0007669"/>
    <property type="project" value="InterPro"/>
</dbReference>
<dbReference type="PANTHER" id="PTHR23080:SF63">
    <property type="entry name" value="TICK TRANSPOSON"/>
    <property type="match status" value="1"/>
</dbReference>
<evidence type="ECO:0000256" key="5">
    <source>
        <dbReference type="ARBA" id="ARBA00023293"/>
    </source>
</evidence>
<dbReference type="Proteomes" id="UP000821853">
    <property type="component" value="Chromosome 1"/>
</dbReference>
<feature type="domain" description="Haem NO binding associated" evidence="9">
    <location>
        <begin position="205"/>
        <end position="313"/>
    </location>
</feature>
<evidence type="ECO:0000259" key="10">
    <source>
        <dbReference type="Pfam" id="PF13359"/>
    </source>
</evidence>
<dbReference type="GO" id="GO:0000166">
    <property type="term" value="F:nucleotide binding"/>
    <property type="evidence" value="ECO:0007669"/>
    <property type="project" value="UniProtKB-KW"/>
</dbReference>